<name>A0A383UJ16_BLUHO</name>
<accession>A0A383UJ16</accession>
<dbReference type="AlphaFoldDB" id="A0A383UJ16"/>
<organism evidence="1 2">
    <name type="scientific">Blumeria hordei</name>
    <name type="common">Barley powdery mildew</name>
    <name type="synonym">Blumeria graminis f. sp. hordei</name>
    <dbReference type="NCBI Taxonomy" id="2867405"/>
    <lineage>
        <taxon>Eukaryota</taxon>
        <taxon>Fungi</taxon>
        <taxon>Dikarya</taxon>
        <taxon>Ascomycota</taxon>
        <taxon>Pezizomycotina</taxon>
        <taxon>Leotiomycetes</taxon>
        <taxon>Erysiphales</taxon>
        <taxon>Erysiphaceae</taxon>
        <taxon>Blumeria</taxon>
    </lineage>
</organism>
<gene>
    <name evidence="1" type="ORF">BLGHR1_10554</name>
</gene>
<protein>
    <submittedName>
        <fullName evidence="1">Uncharacterized protein</fullName>
    </submittedName>
</protein>
<proteinExistence type="predicted"/>
<reference evidence="1 2" key="1">
    <citation type="submission" date="2017-11" db="EMBL/GenBank/DDBJ databases">
        <authorList>
            <person name="Kracher B."/>
        </authorList>
    </citation>
    <scope>NUCLEOTIDE SEQUENCE [LARGE SCALE GENOMIC DNA]</scope>
    <source>
        <strain evidence="1 2">RACE1</strain>
    </source>
</reference>
<evidence type="ECO:0000313" key="2">
    <source>
        <dbReference type="Proteomes" id="UP000275772"/>
    </source>
</evidence>
<dbReference type="VEuPathDB" id="FungiDB:BLGHR1_10554"/>
<evidence type="ECO:0000313" key="1">
    <source>
        <dbReference type="EMBL" id="SZE99836.1"/>
    </source>
</evidence>
<dbReference type="Proteomes" id="UP000275772">
    <property type="component" value="Unassembled WGS sequence"/>
</dbReference>
<dbReference type="EMBL" id="UNSH01000003">
    <property type="protein sequence ID" value="SZE99836.1"/>
    <property type="molecule type" value="Genomic_DNA"/>
</dbReference>
<sequence>MLYPFFLLISIAGTFNNKDLYNYNIVYPAGQEASIQYFSNQTPEKFWTRIGTKFLGYFDYTKSRNVHFPYPSGYYVTENGQHFRNSHDALTRELANEGERVGIKSITNKKQADCVKELRHVSQHETVSISSIMNKRFQHCQINLMIDLIHSGQVRIRKSERDCTYEPQVPCIVGDISVPVHSIADDSRILASAKRHGRNAYLVTVAGNLKVILHQSKKQHIIVPKLGDQQSDDIYRFLLMISKNRVPSASVVLQTDVVDLYTSATGDGANLYHNFISKEN</sequence>